<reference evidence="2 3" key="1">
    <citation type="submission" date="2020-02" db="EMBL/GenBank/DDBJ databases">
        <authorList>
            <person name="Gao J."/>
            <person name="Sun J."/>
        </authorList>
    </citation>
    <scope>NUCLEOTIDE SEQUENCE [LARGE SCALE GENOMIC DNA]</scope>
    <source>
        <strain evidence="2 3">7124</strain>
    </source>
</reference>
<dbReference type="AlphaFoldDB" id="A0A6M1PPW2"/>
<evidence type="ECO:0000313" key="3">
    <source>
        <dbReference type="Proteomes" id="UP000480151"/>
    </source>
</evidence>
<protein>
    <submittedName>
        <fullName evidence="2">Uncharacterized protein</fullName>
    </submittedName>
</protein>
<feature type="region of interest" description="Disordered" evidence="1">
    <location>
        <begin position="1"/>
        <end position="50"/>
    </location>
</feature>
<proteinExistence type="predicted"/>
<name>A0A6M1PPW2_9BACL</name>
<comment type="caution">
    <text evidence="2">The sequence shown here is derived from an EMBL/GenBank/DDBJ whole genome shotgun (WGS) entry which is preliminary data.</text>
</comment>
<organism evidence="2 3">
    <name type="scientific">Paenibacillus apii</name>
    <dbReference type="NCBI Taxonomy" id="1850370"/>
    <lineage>
        <taxon>Bacteria</taxon>
        <taxon>Bacillati</taxon>
        <taxon>Bacillota</taxon>
        <taxon>Bacilli</taxon>
        <taxon>Bacillales</taxon>
        <taxon>Paenibacillaceae</taxon>
        <taxon>Paenibacillus</taxon>
    </lineage>
</organism>
<feature type="compositionally biased region" description="Basic and acidic residues" evidence="1">
    <location>
        <begin position="12"/>
        <end position="21"/>
    </location>
</feature>
<dbReference type="EMBL" id="JAAKGU010000007">
    <property type="protein sequence ID" value="NGM83793.1"/>
    <property type="molecule type" value="Genomic_DNA"/>
</dbReference>
<sequence length="50" mass="5513">MRQAGTGRIGSGRREGRKRWWTEAGMGRSLTDGSQGRVEPAVRRPGGWNS</sequence>
<gene>
    <name evidence="2" type="ORF">G5B47_15340</name>
</gene>
<accession>A0A6M1PPW2</accession>
<dbReference type="Proteomes" id="UP000480151">
    <property type="component" value="Unassembled WGS sequence"/>
</dbReference>
<dbReference type="RefSeq" id="WP_165099701.1">
    <property type="nucleotide sequence ID" value="NZ_JAAKGU010000007.1"/>
</dbReference>
<keyword evidence="3" id="KW-1185">Reference proteome</keyword>
<evidence type="ECO:0000313" key="2">
    <source>
        <dbReference type="EMBL" id="NGM83793.1"/>
    </source>
</evidence>
<evidence type="ECO:0000256" key="1">
    <source>
        <dbReference type="SAM" id="MobiDB-lite"/>
    </source>
</evidence>